<dbReference type="OrthoDB" id="9776552at2"/>
<evidence type="ECO:0000256" key="5">
    <source>
        <dbReference type="ARBA" id="ARBA00022777"/>
    </source>
</evidence>
<dbReference type="InterPro" id="IPR050640">
    <property type="entry name" value="Bact_2-comp_sensor_kinase"/>
</dbReference>
<dbReference type="EMBL" id="SIRE01000033">
    <property type="protein sequence ID" value="TBL70314.1"/>
    <property type="molecule type" value="Genomic_DNA"/>
</dbReference>
<dbReference type="GO" id="GO:0005886">
    <property type="term" value="C:plasma membrane"/>
    <property type="evidence" value="ECO:0007669"/>
    <property type="project" value="UniProtKB-SubCell"/>
</dbReference>
<dbReference type="Pfam" id="PF06580">
    <property type="entry name" value="His_kinase"/>
    <property type="match status" value="1"/>
</dbReference>
<keyword evidence="6 7" id="KW-0472">Membrane</keyword>
<dbReference type="Gene3D" id="6.10.340.10">
    <property type="match status" value="1"/>
</dbReference>
<keyword evidence="3" id="KW-0597">Phosphoprotein</keyword>
<dbReference type="InterPro" id="IPR003660">
    <property type="entry name" value="HAMP_dom"/>
</dbReference>
<dbReference type="SUPFAM" id="SSF55874">
    <property type="entry name" value="ATPase domain of HSP90 chaperone/DNA topoisomerase II/histidine kinase"/>
    <property type="match status" value="1"/>
</dbReference>
<dbReference type="PANTHER" id="PTHR34220:SF7">
    <property type="entry name" value="SENSOR HISTIDINE KINASE YPDA"/>
    <property type="match status" value="1"/>
</dbReference>
<feature type="transmembrane region" description="Helical" evidence="7">
    <location>
        <begin position="296"/>
        <end position="319"/>
    </location>
</feature>
<feature type="domain" description="HAMP" evidence="8">
    <location>
        <begin position="316"/>
        <end position="368"/>
    </location>
</feature>
<dbReference type="PANTHER" id="PTHR34220">
    <property type="entry name" value="SENSOR HISTIDINE KINASE YPDA"/>
    <property type="match status" value="1"/>
</dbReference>
<keyword evidence="5 9" id="KW-0418">Kinase</keyword>
<keyword evidence="10" id="KW-1185">Reference proteome</keyword>
<evidence type="ECO:0000313" key="10">
    <source>
        <dbReference type="Proteomes" id="UP000293142"/>
    </source>
</evidence>
<evidence type="ECO:0000256" key="3">
    <source>
        <dbReference type="ARBA" id="ARBA00022553"/>
    </source>
</evidence>
<sequence length="587" mass="66791">MSKRSSILAQMIAGFGMILVVVVTAISYFSYRYSSNVLLDKSTKYILESVIQMSGKLDGMLGEYDRLALRIAYNPITQMNLKNMSEGAPLTVFSVSEMQKAITHEQGYLPNDLVVMVLDNGADSQTNRLQADEKNWLSQLETEGGSMMWTSNDRIPLTNQTVQTQMEHGVVGIRPVWDYYSTKTIGYIALVIPVAATERIIGSSSVKPSNKIQVIDQFGYVAYSTDRKEFGNKIESAFLPDIRQRDSSGGNIIQRQIDGKSVYISSYTSPYSQWTVVTYMNIAEVVEDLNKMQSSILFIGALGIAASFCLIYFFSWSLCLPIRNLAFRLTGIKRGKLTPYVGRMNNREVAVLYESFNEMIRDLEETITKLSYKQVRENQARLIALKAQFRPHFLYNSLNIIYFYAMNEKQHNVAKMIITLSELLRYSIQPGNEFVALKEDLAQLDRFVELQRYRYEEKLHMEMKVQDEVLNVPVMKLLLQPIVENAFTHGLESVKGRPWIIQIHIAREGSMLHFVIEDNGSGMSKEQMEQALEFRVPLEVDNTMHSGVGLPNLQHRIKLIYGETYGLQLCRSHLGGLKVELLIPVFA</sequence>
<keyword evidence="4" id="KW-0808">Transferase</keyword>
<keyword evidence="7" id="KW-1133">Transmembrane helix</keyword>
<evidence type="ECO:0000259" key="8">
    <source>
        <dbReference type="PROSITE" id="PS50885"/>
    </source>
</evidence>
<proteinExistence type="predicted"/>
<evidence type="ECO:0000256" key="6">
    <source>
        <dbReference type="ARBA" id="ARBA00023136"/>
    </source>
</evidence>
<accession>A0A4Q9DIT8</accession>
<dbReference type="GO" id="GO:0000155">
    <property type="term" value="F:phosphorelay sensor kinase activity"/>
    <property type="evidence" value="ECO:0007669"/>
    <property type="project" value="InterPro"/>
</dbReference>
<comment type="subcellular location">
    <subcellularLocation>
        <location evidence="1">Cell membrane</location>
        <topology evidence="1">Multi-pass membrane protein</topology>
    </subcellularLocation>
</comment>
<evidence type="ECO:0000256" key="7">
    <source>
        <dbReference type="SAM" id="Phobius"/>
    </source>
</evidence>
<dbReference type="InterPro" id="IPR010559">
    <property type="entry name" value="Sig_transdc_His_kin_internal"/>
</dbReference>
<evidence type="ECO:0000313" key="9">
    <source>
        <dbReference type="EMBL" id="TBL70314.1"/>
    </source>
</evidence>
<feature type="transmembrane region" description="Helical" evidence="7">
    <location>
        <begin position="12"/>
        <end position="31"/>
    </location>
</feature>
<reference evidence="9 10" key="1">
    <citation type="submission" date="2019-02" db="EMBL/GenBank/DDBJ databases">
        <title>Paenibacillus sp. nov., isolated from surface-sterilized tissue of Thalictrum simplex L.</title>
        <authorList>
            <person name="Tuo L."/>
        </authorList>
    </citation>
    <scope>NUCLEOTIDE SEQUENCE [LARGE SCALE GENOMIC DNA]</scope>
    <source>
        <strain evidence="9 10">N2SHLJ1</strain>
    </source>
</reference>
<name>A0A4Q9DIT8_9BACL</name>
<dbReference type="Pfam" id="PF02518">
    <property type="entry name" value="HATPase_c"/>
    <property type="match status" value="1"/>
</dbReference>
<dbReference type="InterPro" id="IPR003594">
    <property type="entry name" value="HATPase_dom"/>
</dbReference>
<dbReference type="Proteomes" id="UP000293142">
    <property type="component" value="Unassembled WGS sequence"/>
</dbReference>
<evidence type="ECO:0000256" key="1">
    <source>
        <dbReference type="ARBA" id="ARBA00004651"/>
    </source>
</evidence>
<dbReference type="Gene3D" id="3.30.565.10">
    <property type="entry name" value="Histidine kinase-like ATPase, C-terminal domain"/>
    <property type="match status" value="1"/>
</dbReference>
<dbReference type="PROSITE" id="PS50885">
    <property type="entry name" value="HAMP"/>
    <property type="match status" value="1"/>
</dbReference>
<protein>
    <submittedName>
        <fullName evidence="9">Sensor histidine kinase</fullName>
    </submittedName>
</protein>
<keyword evidence="7" id="KW-0812">Transmembrane</keyword>
<evidence type="ECO:0000256" key="2">
    <source>
        <dbReference type="ARBA" id="ARBA00022475"/>
    </source>
</evidence>
<evidence type="ECO:0000256" key="4">
    <source>
        <dbReference type="ARBA" id="ARBA00022679"/>
    </source>
</evidence>
<keyword evidence="2" id="KW-1003">Cell membrane</keyword>
<dbReference type="AlphaFoldDB" id="A0A4Q9DIT8"/>
<organism evidence="9 10">
    <name type="scientific">Paenibacillus thalictri</name>
    <dbReference type="NCBI Taxonomy" id="2527873"/>
    <lineage>
        <taxon>Bacteria</taxon>
        <taxon>Bacillati</taxon>
        <taxon>Bacillota</taxon>
        <taxon>Bacilli</taxon>
        <taxon>Bacillales</taxon>
        <taxon>Paenibacillaceae</taxon>
        <taxon>Paenibacillus</taxon>
    </lineage>
</organism>
<comment type="caution">
    <text evidence="9">The sequence shown here is derived from an EMBL/GenBank/DDBJ whole genome shotgun (WGS) entry which is preliminary data.</text>
</comment>
<gene>
    <name evidence="9" type="ORF">EYB31_33915</name>
</gene>
<dbReference type="InterPro" id="IPR036890">
    <property type="entry name" value="HATPase_C_sf"/>
</dbReference>
<dbReference type="RefSeq" id="WP_131018034.1">
    <property type="nucleotide sequence ID" value="NZ_SIRE01000033.1"/>
</dbReference>